<dbReference type="RefSeq" id="WP_193348651.1">
    <property type="nucleotide sequence ID" value="NZ_CBCSIP010000345.1"/>
</dbReference>
<gene>
    <name evidence="1" type="ORF">G4177_13965</name>
</gene>
<reference evidence="1 2" key="1">
    <citation type="submission" date="2020-02" db="EMBL/GenBank/DDBJ databases">
        <authorList>
            <person name="Babadi Z.K."/>
            <person name="Risdian C."/>
            <person name="Ebrahimipour G.H."/>
            <person name="Wink J."/>
        </authorList>
    </citation>
    <scope>NUCLEOTIDE SEQUENCE [LARGE SCALE GENOMIC DNA]</scope>
    <source>
        <strain evidence="1 2">ZKHCc1 1396</strain>
    </source>
</reference>
<evidence type="ECO:0000313" key="1">
    <source>
        <dbReference type="EMBL" id="MBE4749268.1"/>
    </source>
</evidence>
<organism evidence="1 2">
    <name type="scientific">Corallococcus soli</name>
    <dbReference type="NCBI Taxonomy" id="2710757"/>
    <lineage>
        <taxon>Bacteria</taxon>
        <taxon>Pseudomonadati</taxon>
        <taxon>Myxococcota</taxon>
        <taxon>Myxococcia</taxon>
        <taxon>Myxococcales</taxon>
        <taxon>Cystobacterineae</taxon>
        <taxon>Myxococcaceae</taxon>
        <taxon>Corallococcus</taxon>
    </lineage>
</organism>
<evidence type="ECO:0000313" key="2">
    <source>
        <dbReference type="Proteomes" id="UP001516472"/>
    </source>
</evidence>
<name>A0ABR9PMW5_9BACT</name>
<evidence type="ECO:0008006" key="3">
    <source>
        <dbReference type="Google" id="ProtNLM"/>
    </source>
</evidence>
<keyword evidence="2" id="KW-1185">Reference proteome</keyword>
<protein>
    <recommendedName>
        <fullName evidence="3">Lipoprotein</fullName>
    </recommendedName>
</protein>
<sequence length="155" mass="16665">MSACATTRGQADGPAASLDVRVLNIVDEHGQTRIRLGAPLPDPQGMKRKYKVHGLQLMTASGQEVGGMGVIDETNSQALCFDTKAGYESLCLGVFNEQPSLYLMVKGKDRISLSVDQDVAKVVVSDAEEKPRVRVTVDKDGKTHVEGVTAPPENR</sequence>
<proteinExistence type="predicted"/>
<comment type="caution">
    <text evidence="1">The sequence shown here is derived from an EMBL/GenBank/DDBJ whole genome shotgun (WGS) entry which is preliminary data.</text>
</comment>
<accession>A0ABR9PMW5</accession>
<dbReference type="Proteomes" id="UP001516472">
    <property type="component" value="Unassembled WGS sequence"/>
</dbReference>
<dbReference type="EMBL" id="JAAIYO010000003">
    <property type="protein sequence ID" value="MBE4749268.1"/>
    <property type="molecule type" value="Genomic_DNA"/>
</dbReference>